<dbReference type="SMART" id="SM00345">
    <property type="entry name" value="HTH_GNTR"/>
    <property type="match status" value="1"/>
</dbReference>
<organism evidence="6 7">
    <name type="scientific">Stella humosa</name>
    <dbReference type="NCBI Taxonomy" id="94"/>
    <lineage>
        <taxon>Bacteria</taxon>
        <taxon>Pseudomonadati</taxon>
        <taxon>Pseudomonadota</taxon>
        <taxon>Alphaproteobacteria</taxon>
        <taxon>Rhodospirillales</taxon>
        <taxon>Stellaceae</taxon>
        <taxon>Stella</taxon>
    </lineage>
</organism>
<keyword evidence="2" id="KW-0238">DNA-binding</keyword>
<dbReference type="SUPFAM" id="SSF48008">
    <property type="entry name" value="GntR ligand-binding domain-like"/>
    <property type="match status" value="1"/>
</dbReference>
<dbReference type="EMBL" id="RJKX01000017">
    <property type="protein sequence ID" value="ROP83377.1"/>
    <property type="molecule type" value="Genomic_DNA"/>
</dbReference>
<dbReference type="InterPro" id="IPR011711">
    <property type="entry name" value="GntR_C"/>
</dbReference>
<reference evidence="6 7" key="1">
    <citation type="submission" date="2018-11" db="EMBL/GenBank/DDBJ databases">
        <title>Genomic Encyclopedia of Type Strains, Phase IV (KMG-IV): sequencing the most valuable type-strain genomes for metagenomic binning, comparative biology and taxonomic classification.</title>
        <authorList>
            <person name="Goeker M."/>
        </authorList>
    </citation>
    <scope>NUCLEOTIDE SEQUENCE [LARGE SCALE GENOMIC DNA]</scope>
    <source>
        <strain evidence="6 7">DSM 5900</strain>
    </source>
</reference>
<dbReference type="CDD" id="cd07377">
    <property type="entry name" value="WHTH_GntR"/>
    <property type="match status" value="1"/>
</dbReference>
<protein>
    <submittedName>
        <fullName evidence="6">GntR family transcriptional regulator</fullName>
    </submittedName>
</protein>
<dbReference type="RefSeq" id="WP_245978539.1">
    <property type="nucleotide sequence ID" value="NZ_AP019700.1"/>
</dbReference>
<keyword evidence="3" id="KW-0804">Transcription</keyword>
<dbReference type="GO" id="GO:0003677">
    <property type="term" value="F:DNA binding"/>
    <property type="evidence" value="ECO:0007669"/>
    <property type="project" value="UniProtKB-KW"/>
</dbReference>
<dbReference type="InterPro" id="IPR008920">
    <property type="entry name" value="TF_FadR/GntR_C"/>
</dbReference>
<proteinExistence type="predicted"/>
<dbReference type="PRINTS" id="PR00035">
    <property type="entry name" value="HTHGNTR"/>
</dbReference>
<dbReference type="InterPro" id="IPR036390">
    <property type="entry name" value="WH_DNA-bd_sf"/>
</dbReference>
<feature type="region of interest" description="Disordered" evidence="4">
    <location>
        <begin position="1"/>
        <end position="35"/>
    </location>
</feature>
<dbReference type="InterPro" id="IPR036388">
    <property type="entry name" value="WH-like_DNA-bd_sf"/>
</dbReference>
<dbReference type="SMART" id="SM00895">
    <property type="entry name" value="FCD"/>
    <property type="match status" value="1"/>
</dbReference>
<dbReference type="AlphaFoldDB" id="A0A3N1KVU3"/>
<keyword evidence="1" id="KW-0805">Transcription regulation</keyword>
<dbReference type="Pfam" id="PF00392">
    <property type="entry name" value="GntR"/>
    <property type="match status" value="1"/>
</dbReference>
<dbReference type="Gene3D" id="1.10.10.10">
    <property type="entry name" value="Winged helix-like DNA-binding domain superfamily/Winged helix DNA-binding domain"/>
    <property type="match status" value="1"/>
</dbReference>
<name>A0A3N1KVU3_9PROT</name>
<evidence type="ECO:0000256" key="4">
    <source>
        <dbReference type="SAM" id="MobiDB-lite"/>
    </source>
</evidence>
<evidence type="ECO:0000313" key="7">
    <source>
        <dbReference type="Proteomes" id="UP000278222"/>
    </source>
</evidence>
<sequence>MASGLAGATQFGQRGAMDVQSAKTTLPGPPRTRADRLREDLAEEILSGRLGPGVRLDEQGLADRYGVSRTPVREALRQLAATGLVEARPHKGVVVTTPSPKVLAESFEVMAELEAACAALAARRMPAGLRRSLARVHGRLRLLADAGDPEDYAALNLEFHDLIWQGCGNATLAAMTADVRRRVGPFRRLQFRLAGRLQRSWEEHDAVVQAILAGDPAAARAAMLGHVGLVGDASADLVRPGALLAAME</sequence>
<feature type="domain" description="HTH gntR-type" evidence="5">
    <location>
        <begin position="31"/>
        <end position="98"/>
    </location>
</feature>
<dbReference type="InterPro" id="IPR000524">
    <property type="entry name" value="Tscrpt_reg_HTH_GntR"/>
</dbReference>
<dbReference type="PROSITE" id="PS50949">
    <property type="entry name" value="HTH_GNTR"/>
    <property type="match status" value="1"/>
</dbReference>
<dbReference type="SUPFAM" id="SSF46785">
    <property type="entry name" value="Winged helix' DNA-binding domain"/>
    <property type="match status" value="1"/>
</dbReference>
<keyword evidence="7" id="KW-1185">Reference proteome</keyword>
<evidence type="ECO:0000313" key="6">
    <source>
        <dbReference type="EMBL" id="ROP83377.1"/>
    </source>
</evidence>
<dbReference type="Pfam" id="PF07729">
    <property type="entry name" value="FCD"/>
    <property type="match status" value="1"/>
</dbReference>
<comment type="caution">
    <text evidence="6">The sequence shown here is derived from an EMBL/GenBank/DDBJ whole genome shotgun (WGS) entry which is preliminary data.</text>
</comment>
<evidence type="ECO:0000256" key="2">
    <source>
        <dbReference type="ARBA" id="ARBA00023125"/>
    </source>
</evidence>
<dbReference type="Gene3D" id="1.20.120.530">
    <property type="entry name" value="GntR ligand-binding domain-like"/>
    <property type="match status" value="1"/>
</dbReference>
<dbReference type="PANTHER" id="PTHR43537">
    <property type="entry name" value="TRANSCRIPTIONAL REGULATOR, GNTR FAMILY"/>
    <property type="match status" value="1"/>
</dbReference>
<dbReference type="Proteomes" id="UP000278222">
    <property type="component" value="Unassembled WGS sequence"/>
</dbReference>
<evidence type="ECO:0000256" key="3">
    <source>
        <dbReference type="ARBA" id="ARBA00023163"/>
    </source>
</evidence>
<evidence type="ECO:0000259" key="5">
    <source>
        <dbReference type="PROSITE" id="PS50949"/>
    </source>
</evidence>
<dbReference type="GO" id="GO:0003700">
    <property type="term" value="F:DNA-binding transcription factor activity"/>
    <property type="evidence" value="ECO:0007669"/>
    <property type="project" value="InterPro"/>
</dbReference>
<dbReference type="PANTHER" id="PTHR43537:SF49">
    <property type="entry name" value="TRANSCRIPTIONAL REGULATORY PROTEIN"/>
    <property type="match status" value="1"/>
</dbReference>
<accession>A0A3N1KVU3</accession>
<evidence type="ECO:0000256" key="1">
    <source>
        <dbReference type="ARBA" id="ARBA00023015"/>
    </source>
</evidence>
<gene>
    <name evidence="6" type="ORF">EDC65_4911</name>
</gene>